<accession>A0ABY9M148</accession>
<evidence type="ECO:0008006" key="3">
    <source>
        <dbReference type="Google" id="ProtNLM"/>
    </source>
</evidence>
<keyword evidence="2" id="KW-1185">Reference proteome</keyword>
<organism evidence="1 2">
    <name type="scientific">Achromobacter seleniivolatilans</name>
    <dbReference type="NCBI Taxonomy" id="3047478"/>
    <lineage>
        <taxon>Bacteria</taxon>
        <taxon>Pseudomonadati</taxon>
        <taxon>Pseudomonadota</taxon>
        <taxon>Betaproteobacteria</taxon>
        <taxon>Burkholderiales</taxon>
        <taxon>Alcaligenaceae</taxon>
        <taxon>Achromobacter</taxon>
    </lineage>
</organism>
<evidence type="ECO:0000313" key="2">
    <source>
        <dbReference type="Proteomes" id="UP001234798"/>
    </source>
</evidence>
<reference evidence="1 2" key="1">
    <citation type="submission" date="2023-08" db="EMBL/GenBank/DDBJ databases">
        <title>Achromobacter seleniivolatilans sp. nov., isolated from seleniferous soil.</title>
        <authorList>
            <person name="Zhang S."/>
            <person name="Li K."/>
            <person name="Peng J."/>
            <person name="Zhao Q."/>
            <person name="Wang H."/>
            <person name="Guo Y."/>
        </authorList>
    </citation>
    <scope>NUCLEOTIDE SEQUENCE [LARGE SCALE GENOMIC DNA]</scope>
    <source>
        <strain evidence="1 2">R39</strain>
    </source>
</reference>
<dbReference type="Proteomes" id="UP001234798">
    <property type="component" value="Chromosome"/>
</dbReference>
<evidence type="ECO:0000313" key="1">
    <source>
        <dbReference type="EMBL" id="WMD20299.1"/>
    </source>
</evidence>
<sequence length="535" mass="56613">MTVIAATGALPSISTLGSANTLSVANTTARAPVTIISANPPASTSVSLNQAASASNVLVYTPEGTVTPSGVAVWERDATDAISEVMSRNTLSRTWGGAFDDVGAALLNRFAASGSNFSQSVLFPRTEAQTQGVSNLALQTQLHMQADNAVSLRITTASGVKVDITLGRSAEGMAAQINVEDGTLTETERNAIASLSGAFQDALDGLAEVPPRLAIAGLSKVDPSVLSSVNLRATSQTNGVASQTIEFQSDSKQRSITITGPSGVAKVDVDVTQPNTFGSAAQQAAAVSKYLQQFDSARRRGNGDEALVDLFKGAFSALHSSYGPAAAPVSEGIGQTVRASATDLSRSMLSGLADFSASVSQTAQKINPLRQDEIDGFSYQVSQDSSVSGSTRWDMSVTQVQKSALAASFHKSLVPNVALDLTKEKESQNYQYFQINDTTSSQTDIRYERGELAKATFSQSSNLSTQVTKFLLGKEVEKTFMPSSDTSTRDMLSLVRAARLDESTKDIVEPRDQVNEILRRRLEELASSVADLRNR</sequence>
<dbReference type="RefSeq" id="WP_306943373.1">
    <property type="nucleotide sequence ID" value="NZ_CP132976.1"/>
</dbReference>
<protein>
    <recommendedName>
        <fullName evidence="3">Lactate dehydrogenase</fullName>
    </recommendedName>
</protein>
<name>A0ABY9M148_9BURK</name>
<gene>
    <name evidence="1" type="ORF">RAS12_27445</name>
</gene>
<proteinExistence type="predicted"/>
<dbReference type="EMBL" id="CP132976">
    <property type="protein sequence ID" value="WMD20299.1"/>
    <property type="molecule type" value="Genomic_DNA"/>
</dbReference>